<feature type="compositionally biased region" description="Polar residues" evidence="1">
    <location>
        <begin position="193"/>
        <end position="204"/>
    </location>
</feature>
<sequence>MAPSGQLTVSFDDAPHSLSRARLNARQNAGSVGQAPGSAASSNAASFSHSATYLGVGLGVGGAFILGLIFVAILTVRKRAEHKRLVEAMEVEEALHIQQTQEVARPVSALRRSLILPLQSRAGWDALTSDESVNQPDPPARSTRRKRDSIGLPKKFRHKGIPLTRFKRLTAILESPRSRPTDSPAPDRVLTQADGNKSTPTKSKGYNMHKSNEDDVFVCPESPKPNVLPSFAIRSPGRYGAGIANDDHSKSQHRMRSGSMSAVPDEDVFGSPSNKRSRRSVSMGAAPPSRPPSGPVPPLPVISPHDATKQDPAAQGLCIQRLSTSSHGSVHSSVLATSPVLVFPERKDSMGTAQIQGVGTDDDSAATNQWHSSQAHGQLSSIRNNMARYSAGSLASQRFSSGSLTADGQQRRVSSAEIGTADQVSISRVSSSNSLASSSVRKVITPRKHNRTSVSASGSPAERKKGGVLRDISGNTGVPSRQGSDATQDSNRNSNPFQWDNQPLQKPSALKGSPNARKGHRRQNCVRISTLTPQILGPPPSRSTSPSITHGIEEESADGDESATQPGMVFVSNQRLSRPPSTASFAPNLRLQPSQASLTPSSPTLSLWNVMHEQGMHSQGSDLQLSAGTRSSMGSIPSFPSPVRAAASTTQLSQPIPEFYLSRPSTDTYDDTSSSPFVMRPSSDLGISSSPPGLNAMSNETYDPESPQWSRSQQDRSSASFPFIKTSPTQEGTDENSPPRSRPQSYGGELPDTPPISPKTSPSEFEPVFGISPEKLTSANASAIMAQLPGDVTFPGAPVLLPPAEDEVYAHLTPRTTASRQGLMIQTQAAPPPPLQWIKESCVPSPLQISGNRTSPTGPRSQPPQSVLKNAMQLRRMNSEIDHADNERESRRYVRLGREASPLLPWAGSPELNASQAEMGEVFDFQFGAGQARSGAEVHENVHERMESKLDGALAGLDAGTPGKKGGVWEDGEKYWNGQQAIGIASSGTPARMHATPPRKESLAVPSSGIRSIQNTPKSLYDSEGFLYT</sequence>
<feature type="region of interest" description="Disordered" evidence="1">
    <location>
        <begin position="355"/>
        <end position="379"/>
    </location>
</feature>
<evidence type="ECO:0000313" key="4">
    <source>
        <dbReference type="Proteomes" id="UP000799767"/>
    </source>
</evidence>
<feature type="compositionally biased region" description="Polar residues" evidence="1">
    <location>
        <begin position="618"/>
        <end position="635"/>
    </location>
</feature>
<feature type="compositionally biased region" description="Polar residues" evidence="1">
    <location>
        <begin position="365"/>
        <end position="379"/>
    </location>
</feature>
<feature type="compositionally biased region" description="Pro residues" evidence="1">
    <location>
        <begin position="288"/>
        <end position="301"/>
    </location>
</feature>
<evidence type="ECO:0000256" key="2">
    <source>
        <dbReference type="SAM" id="Phobius"/>
    </source>
</evidence>
<keyword evidence="2" id="KW-1133">Transmembrane helix</keyword>
<feature type="compositionally biased region" description="Polar residues" evidence="1">
    <location>
        <begin position="473"/>
        <end position="505"/>
    </location>
</feature>
<dbReference type="EMBL" id="MU001635">
    <property type="protein sequence ID" value="KAF2483654.1"/>
    <property type="molecule type" value="Genomic_DNA"/>
</dbReference>
<feature type="compositionally biased region" description="Polar residues" evidence="1">
    <location>
        <begin position="1009"/>
        <end position="1018"/>
    </location>
</feature>
<reference evidence="3" key="1">
    <citation type="journal article" date="2020" name="Stud. Mycol.">
        <title>101 Dothideomycetes genomes: a test case for predicting lifestyles and emergence of pathogens.</title>
        <authorList>
            <person name="Haridas S."/>
            <person name="Albert R."/>
            <person name="Binder M."/>
            <person name="Bloem J."/>
            <person name="Labutti K."/>
            <person name="Salamov A."/>
            <person name="Andreopoulos B."/>
            <person name="Baker S."/>
            <person name="Barry K."/>
            <person name="Bills G."/>
            <person name="Bluhm B."/>
            <person name="Cannon C."/>
            <person name="Castanera R."/>
            <person name="Culley D."/>
            <person name="Daum C."/>
            <person name="Ezra D."/>
            <person name="Gonzalez J."/>
            <person name="Henrissat B."/>
            <person name="Kuo A."/>
            <person name="Liang C."/>
            <person name="Lipzen A."/>
            <person name="Lutzoni F."/>
            <person name="Magnuson J."/>
            <person name="Mondo S."/>
            <person name="Nolan M."/>
            <person name="Ohm R."/>
            <person name="Pangilinan J."/>
            <person name="Park H.-J."/>
            <person name="Ramirez L."/>
            <person name="Alfaro M."/>
            <person name="Sun H."/>
            <person name="Tritt A."/>
            <person name="Yoshinaga Y."/>
            <person name="Zwiers L.-H."/>
            <person name="Turgeon B."/>
            <person name="Goodwin S."/>
            <person name="Spatafora J."/>
            <person name="Crous P."/>
            <person name="Grigoriev I."/>
        </authorList>
    </citation>
    <scope>NUCLEOTIDE SEQUENCE</scope>
    <source>
        <strain evidence="3">CBS 113389</strain>
    </source>
</reference>
<dbReference type="AlphaFoldDB" id="A0A6A6PV98"/>
<name>A0A6A6PV98_9PEZI</name>
<feature type="region of interest" description="Disordered" evidence="1">
    <location>
        <begin position="987"/>
        <end position="1029"/>
    </location>
</feature>
<feature type="region of interest" description="Disordered" evidence="1">
    <location>
        <begin position="618"/>
        <end position="769"/>
    </location>
</feature>
<feature type="compositionally biased region" description="Polar residues" evidence="1">
    <location>
        <begin position="847"/>
        <end position="865"/>
    </location>
</feature>
<protein>
    <submittedName>
        <fullName evidence="3">Uncharacterized protein</fullName>
    </submittedName>
</protein>
<dbReference type="Proteomes" id="UP000799767">
    <property type="component" value="Unassembled WGS sequence"/>
</dbReference>
<evidence type="ECO:0000313" key="3">
    <source>
        <dbReference type="EMBL" id="KAF2483654.1"/>
    </source>
</evidence>
<dbReference type="OrthoDB" id="3546893at2759"/>
<feature type="region of interest" description="Disordered" evidence="1">
    <location>
        <begin position="423"/>
        <end position="565"/>
    </location>
</feature>
<feature type="compositionally biased region" description="Low complexity" evidence="1">
    <location>
        <begin position="665"/>
        <end position="675"/>
    </location>
</feature>
<evidence type="ECO:0000256" key="1">
    <source>
        <dbReference type="SAM" id="MobiDB-lite"/>
    </source>
</evidence>
<feature type="region of interest" description="Disordered" evidence="1">
    <location>
        <begin position="239"/>
        <end position="311"/>
    </location>
</feature>
<dbReference type="RefSeq" id="XP_033590224.1">
    <property type="nucleotide sequence ID" value="XM_033735458.1"/>
</dbReference>
<accession>A0A6A6PV98</accession>
<feature type="region of interest" description="Disordered" evidence="1">
    <location>
        <begin position="846"/>
        <end position="865"/>
    </location>
</feature>
<gene>
    <name evidence="3" type="ORF">BDY17DRAFT_310619</name>
</gene>
<dbReference type="GeneID" id="54476460"/>
<feature type="transmembrane region" description="Helical" evidence="2">
    <location>
        <begin position="51"/>
        <end position="76"/>
    </location>
</feature>
<proteinExistence type="predicted"/>
<feature type="region of interest" description="Disordered" evidence="1">
    <location>
        <begin position="172"/>
        <end position="214"/>
    </location>
</feature>
<keyword evidence="4" id="KW-1185">Reference proteome</keyword>
<feature type="region of interest" description="Disordered" evidence="1">
    <location>
        <begin position="127"/>
        <end position="154"/>
    </location>
</feature>
<keyword evidence="2" id="KW-0472">Membrane</keyword>
<feature type="compositionally biased region" description="Polar residues" evidence="1">
    <location>
        <begin position="685"/>
        <end position="744"/>
    </location>
</feature>
<organism evidence="3 4">
    <name type="scientific">Neohortaea acidophila</name>
    <dbReference type="NCBI Taxonomy" id="245834"/>
    <lineage>
        <taxon>Eukaryota</taxon>
        <taxon>Fungi</taxon>
        <taxon>Dikarya</taxon>
        <taxon>Ascomycota</taxon>
        <taxon>Pezizomycotina</taxon>
        <taxon>Dothideomycetes</taxon>
        <taxon>Dothideomycetidae</taxon>
        <taxon>Mycosphaerellales</taxon>
        <taxon>Teratosphaeriaceae</taxon>
        <taxon>Neohortaea</taxon>
    </lineage>
</organism>
<keyword evidence="2" id="KW-0812">Transmembrane</keyword>
<feature type="compositionally biased region" description="Low complexity" evidence="1">
    <location>
        <begin position="424"/>
        <end position="440"/>
    </location>
</feature>